<feature type="transmembrane region" description="Helical" evidence="2">
    <location>
        <begin position="116"/>
        <end position="141"/>
    </location>
</feature>
<feature type="region of interest" description="Disordered" evidence="1">
    <location>
        <begin position="354"/>
        <end position="408"/>
    </location>
</feature>
<feature type="transmembrane region" description="Helical" evidence="2">
    <location>
        <begin position="162"/>
        <end position="182"/>
    </location>
</feature>
<evidence type="ECO:0000313" key="4">
    <source>
        <dbReference type="Proteomes" id="UP000053477"/>
    </source>
</evidence>
<protein>
    <submittedName>
        <fullName evidence="3">Uncharacterized protein</fullName>
    </submittedName>
</protein>
<feature type="transmembrane region" description="Helical" evidence="2">
    <location>
        <begin position="75"/>
        <end position="96"/>
    </location>
</feature>
<dbReference type="EMBL" id="KQ085977">
    <property type="protein sequence ID" value="KLO12443.1"/>
    <property type="molecule type" value="Genomic_DNA"/>
</dbReference>
<organism evidence="3 4">
    <name type="scientific">Schizopora paradoxa</name>
    <dbReference type="NCBI Taxonomy" id="27342"/>
    <lineage>
        <taxon>Eukaryota</taxon>
        <taxon>Fungi</taxon>
        <taxon>Dikarya</taxon>
        <taxon>Basidiomycota</taxon>
        <taxon>Agaricomycotina</taxon>
        <taxon>Agaricomycetes</taxon>
        <taxon>Hymenochaetales</taxon>
        <taxon>Schizoporaceae</taxon>
        <taxon>Schizopora</taxon>
    </lineage>
</organism>
<keyword evidence="2" id="KW-0472">Membrane</keyword>
<dbReference type="STRING" id="27342.A0A0H2RSP3"/>
<feature type="transmembrane region" description="Helical" evidence="2">
    <location>
        <begin position="194"/>
        <end position="212"/>
    </location>
</feature>
<dbReference type="AlphaFoldDB" id="A0A0H2RSP3"/>
<dbReference type="InParanoid" id="A0A0H2RSP3"/>
<evidence type="ECO:0000256" key="1">
    <source>
        <dbReference type="SAM" id="MobiDB-lite"/>
    </source>
</evidence>
<accession>A0A0H2RSP3</accession>
<name>A0A0H2RSP3_9AGAM</name>
<keyword evidence="4" id="KW-1185">Reference proteome</keyword>
<keyword evidence="2" id="KW-0812">Transmembrane</keyword>
<sequence>MNFQRLSILITNSLDESDFRLSRDRLSNSYLETHYYDILETFSTVFQLLTTHLVDFVGKDVPQIAATQQNQTDRYLNLTTISTFLSAVTISTLQIVTQGNDASSKGGLAVAVNSFLFSSIVFSTASAVQSMLAMTWLRSFVRRPDHHLPRWAFVWLTNGPTISLLIAGTFFSMGLVVLVFLLKQDVVTSTLTTLFTSIQALGIVILFVWFFYERWRFRIVSKDAGLELIKSSIILDTIGMLSKFILAIRAGITTLRDVTSRVCGTGKTNDPEVSVPNVATPEVPHCDGGSDTRIQMVEFSERLPNGGIPEPLAQAQDLSRIQSELELPTNATQIPQGVPDRLVKPYSIDGKSISYSPPEIIGLPPSRSPSVLPEQDLPENRALLSHLEASPMQTRNFGGQKTPQHQEV</sequence>
<dbReference type="Proteomes" id="UP000053477">
    <property type="component" value="Unassembled WGS sequence"/>
</dbReference>
<evidence type="ECO:0000313" key="3">
    <source>
        <dbReference type="EMBL" id="KLO12443.1"/>
    </source>
</evidence>
<reference evidence="3 4" key="1">
    <citation type="submission" date="2015-04" db="EMBL/GenBank/DDBJ databases">
        <title>Complete genome sequence of Schizopora paradoxa KUC8140, a cosmopolitan wood degrader in East Asia.</title>
        <authorList>
            <consortium name="DOE Joint Genome Institute"/>
            <person name="Min B."/>
            <person name="Park H."/>
            <person name="Jang Y."/>
            <person name="Kim J.-J."/>
            <person name="Kim K.H."/>
            <person name="Pangilinan J."/>
            <person name="Lipzen A."/>
            <person name="Riley R."/>
            <person name="Grigoriev I.V."/>
            <person name="Spatafora J.W."/>
            <person name="Choi I.-G."/>
        </authorList>
    </citation>
    <scope>NUCLEOTIDE SEQUENCE [LARGE SCALE GENOMIC DNA]</scope>
    <source>
        <strain evidence="3 4">KUC8140</strain>
    </source>
</reference>
<proteinExistence type="predicted"/>
<feature type="compositionally biased region" description="Polar residues" evidence="1">
    <location>
        <begin position="391"/>
        <end position="408"/>
    </location>
</feature>
<gene>
    <name evidence="3" type="ORF">SCHPADRAFT_415924</name>
</gene>
<dbReference type="OrthoDB" id="972532at2759"/>
<evidence type="ECO:0000256" key="2">
    <source>
        <dbReference type="SAM" id="Phobius"/>
    </source>
</evidence>
<keyword evidence="2" id="KW-1133">Transmembrane helix</keyword>